<dbReference type="Proteomes" id="UP000286678">
    <property type="component" value="Unassembled WGS sequence"/>
</dbReference>
<evidence type="ECO:0000313" key="8">
    <source>
        <dbReference type="EMBL" id="RUO48765.1"/>
    </source>
</evidence>
<dbReference type="InterPro" id="IPR011990">
    <property type="entry name" value="TPR-like_helical_dom_sf"/>
</dbReference>
<proteinExistence type="predicted"/>
<keyword evidence="6" id="KW-0732">Signal</keyword>
<organism evidence="8 9">
    <name type="scientific">Pseudidiomarina aquimaris</name>
    <dbReference type="NCBI Taxonomy" id="641841"/>
    <lineage>
        <taxon>Bacteria</taxon>
        <taxon>Pseudomonadati</taxon>
        <taxon>Pseudomonadota</taxon>
        <taxon>Gammaproteobacteria</taxon>
        <taxon>Alteromonadales</taxon>
        <taxon>Idiomarinaceae</taxon>
        <taxon>Pseudidiomarina</taxon>
    </lineage>
</organism>
<keyword evidence="5" id="KW-1133">Transmembrane helix</keyword>
<evidence type="ECO:0000256" key="4">
    <source>
        <dbReference type="SAM" id="Coils"/>
    </source>
</evidence>
<feature type="signal peptide" evidence="6">
    <location>
        <begin position="1"/>
        <end position="26"/>
    </location>
</feature>
<dbReference type="EC" id="2.7.7.65" evidence="2"/>
<dbReference type="GO" id="GO:0052621">
    <property type="term" value="F:diguanylate cyclase activity"/>
    <property type="evidence" value="ECO:0007669"/>
    <property type="project" value="UniProtKB-EC"/>
</dbReference>
<evidence type="ECO:0000256" key="2">
    <source>
        <dbReference type="ARBA" id="ARBA00012528"/>
    </source>
</evidence>
<dbReference type="PANTHER" id="PTHR45138:SF9">
    <property type="entry name" value="DIGUANYLATE CYCLASE DGCM-RELATED"/>
    <property type="match status" value="1"/>
</dbReference>
<feature type="transmembrane region" description="Helical" evidence="5">
    <location>
        <begin position="456"/>
        <end position="475"/>
    </location>
</feature>
<name>A0A432XJ82_9GAMM</name>
<dbReference type="FunFam" id="3.30.70.270:FF:000001">
    <property type="entry name" value="Diguanylate cyclase domain protein"/>
    <property type="match status" value="1"/>
</dbReference>
<dbReference type="InterPro" id="IPR043128">
    <property type="entry name" value="Rev_trsase/Diguanyl_cyclase"/>
</dbReference>
<dbReference type="OrthoDB" id="6191081at2"/>
<dbReference type="CDD" id="cd01949">
    <property type="entry name" value="GGDEF"/>
    <property type="match status" value="1"/>
</dbReference>
<dbReference type="SMART" id="SM00028">
    <property type="entry name" value="TPR"/>
    <property type="match status" value="4"/>
</dbReference>
<evidence type="ECO:0000256" key="1">
    <source>
        <dbReference type="ARBA" id="ARBA00001946"/>
    </source>
</evidence>
<dbReference type="EMBL" id="PIPT01000003">
    <property type="protein sequence ID" value="RUO48765.1"/>
    <property type="molecule type" value="Genomic_DNA"/>
</dbReference>
<dbReference type="Gene3D" id="1.25.40.10">
    <property type="entry name" value="Tetratricopeptide repeat domain"/>
    <property type="match status" value="2"/>
</dbReference>
<comment type="catalytic activity">
    <reaction evidence="3">
        <text>2 GTP = 3',3'-c-di-GMP + 2 diphosphate</text>
        <dbReference type="Rhea" id="RHEA:24898"/>
        <dbReference type="ChEBI" id="CHEBI:33019"/>
        <dbReference type="ChEBI" id="CHEBI:37565"/>
        <dbReference type="ChEBI" id="CHEBI:58805"/>
        <dbReference type="EC" id="2.7.7.65"/>
    </reaction>
</comment>
<dbReference type="GO" id="GO:1902201">
    <property type="term" value="P:negative regulation of bacterial-type flagellum-dependent cell motility"/>
    <property type="evidence" value="ECO:0007669"/>
    <property type="project" value="TreeGrafter"/>
</dbReference>
<dbReference type="GO" id="GO:0043709">
    <property type="term" value="P:cell adhesion involved in single-species biofilm formation"/>
    <property type="evidence" value="ECO:0007669"/>
    <property type="project" value="TreeGrafter"/>
</dbReference>
<feature type="coiled-coil region" evidence="4">
    <location>
        <begin position="395"/>
        <end position="455"/>
    </location>
</feature>
<dbReference type="InterPro" id="IPR019734">
    <property type="entry name" value="TPR_rpt"/>
</dbReference>
<reference evidence="9" key="1">
    <citation type="journal article" date="2018" name="Front. Microbiol.">
        <title>Genome-Based Analysis Reveals the Taxonomy and Diversity of the Family Idiomarinaceae.</title>
        <authorList>
            <person name="Liu Y."/>
            <person name="Lai Q."/>
            <person name="Shao Z."/>
        </authorList>
    </citation>
    <scope>NUCLEOTIDE SEQUENCE [LARGE SCALE GENOMIC DNA]</scope>
    <source>
        <strain evidence="9">SW15</strain>
    </source>
</reference>
<dbReference type="Gene3D" id="3.30.70.270">
    <property type="match status" value="1"/>
</dbReference>
<comment type="caution">
    <text evidence="8">The sequence shown here is derived from an EMBL/GenBank/DDBJ whole genome shotgun (WGS) entry which is preliminary data.</text>
</comment>
<evidence type="ECO:0000256" key="5">
    <source>
        <dbReference type="SAM" id="Phobius"/>
    </source>
</evidence>
<evidence type="ECO:0000313" key="9">
    <source>
        <dbReference type="Proteomes" id="UP000286678"/>
    </source>
</evidence>
<dbReference type="InterPro" id="IPR000160">
    <property type="entry name" value="GGDEF_dom"/>
</dbReference>
<keyword evidence="5" id="KW-0812">Transmembrane</keyword>
<dbReference type="PROSITE" id="PS50887">
    <property type="entry name" value="GGDEF"/>
    <property type="match status" value="1"/>
</dbReference>
<dbReference type="SUPFAM" id="SSF55073">
    <property type="entry name" value="Nucleotide cyclase"/>
    <property type="match status" value="1"/>
</dbReference>
<accession>A0A432XJ82</accession>
<evidence type="ECO:0000259" key="7">
    <source>
        <dbReference type="PROSITE" id="PS50887"/>
    </source>
</evidence>
<sequence>MGYRSKTLTTPTVLIFALLGCQSAAAEQEHFFALFDDETAIVAPTATSQQDPALEARLDELMDGDLVPSNRSALNELLRNVDVDTPVETFVRAQGYQVLTLALEQKLPAALAIANEVQSIAQKSGNPNAIAEVQIDFAEIYLANADYAQALVEAESVEALLPDVTNPRVRYHAHHLIARTLQQNGQIPKALEHLLAAQTLIPQTEPSEQQRRRQFLNLHLARMQANLGRWEASAQTAENAISDALRSGNNNHLPELYLVAAYSRQYAEGPSNEIVAAFLKAAESGRLLDNPRVEMLAYNNAGAAKLLMSELDEAKLYLQQGLAVAKEIGNVNERSVTEFNLGYIKVLQGEHEQGLEEMLAAAEVFNSFAQKREQAILLTHIARAYEVAGNYKKQAEVLQQQVEMTSELATEEREQKISELEVRYQAAEKSYEIKLLEQQADLQEQELAVKQRQQQLFAVAAGSLILLILLFAFGYRKTRRLNALLNDANNELHEQSLRDPLTGLYNRRAIYDRLLQDDKRLYTGDHALFIIDIDHFKTINDKHGHSVGDEVLIEFGRRLRQAVRKTDMAVRWGGEEFLIVLEHVNSEQVLQVARKLLSDISGKAFHTSVGRLHITLSGGCNVIASSRMPPNWEETVKQADALLYQAKAEGRNRIRYQLPNNEPQTLVVR</sequence>
<dbReference type="PROSITE" id="PS51257">
    <property type="entry name" value="PROKAR_LIPOPROTEIN"/>
    <property type="match status" value="1"/>
</dbReference>
<dbReference type="InterPro" id="IPR029787">
    <property type="entry name" value="Nucleotide_cyclase"/>
</dbReference>
<dbReference type="SMART" id="SM00267">
    <property type="entry name" value="GGDEF"/>
    <property type="match status" value="1"/>
</dbReference>
<dbReference type="SUPFAM" id="SSF48452">
    <property type="entry name" value="TPR-like"/>
    <property type="match status" value="2"/>
</dbReference>
<comment type="cofactor">
    <cofactor evidence="1">
        <name>Mg(2+)</name>
        <dbReference type="ChEBI" id="CHEBI:18420"/>
    </cofactor>
</comment>
<keyword evidence="5" id="KW-0472">Membrane</keyword>
<evidence type="ECO:0000256" key="3">
    <source>
        <dbReference type="ARBA" id="ARBA00034247"/>
    </source>
</evidence>
<dbReference type="Pfam" id="PF00990">
    <property type="entry name" value="GGDEF"/>
    <property type="match status" value="1"/>
</dbReference>
<protein>
    <recommendedName>
        <fullName evidence="2">diguanylate cyclase</fullName>
        <ecNumber evidence="2">2.7.7.65</ecNumber>
    </recommendedName>
</protein>
<dbReference type="RefSeq" id="WP_126833395.1">
    <property type="nucleotide sequence ID" value="NZ_PIPT01000003.1"/>
</dbReference>
<keyword evidence="9" id="KW-1185">Reference proteome</keyword>
<feature type="domain" description="GGDEF" evidence="7">
    <location>
        <begin position="524"/>
        <end position="659"/>
    </location>
</feature>
<dbReference type="GO" id="GO:0005886">
    <property type="term" value="C:plasma membrane"/>
    <property type="evidence" value="ECO:0007669"/>
    <property type="project" value="TreeGrafter"/>
</dbReference>
<gene>
    <name evidence="8" type="ORF">CWE21_05245</name>
</gene>
<keyword evidence="4" id="KW-0175">Coiled coil</keyword>
<dbReference type="NCBIfam" id="TIGR00254">
    <property type="entry name" value="GGDEF"/>
    <property type="match status" value="1"/>
</dbReference>
<dbReference type="AlphaFoldDB" id="A0A432XJ82"/>
<dbReference type="PANTHER" id="PTHR45138">
    <property type="entry name" value="REGULATORY COMPONENTS OF SENSORY TRANSDUCTION SYSTEM"/>
    <property type="match status" value="1"/>
</dbReference>
<evidence type="ECO:0000256" key="6">
    <source>
        <dbReference type="SAM" id="SignalP"/>
    </source>
</evidence>
<feature type="chain" id="PRO_5019389253" description="diguanylate cyclase" evidence="6">
    <location>
        <begin position="27"/>
        <end position="669"/>
    </location>
</feature>
<dbReference type="InterPro" id="IPR050469">
    <property type="entry name" value="Diguanylate_Cyclase"/>
</dbReference>